<proteinExistence type="predicted"/>
<feature type="transmembrane region" description="Helical" evidence="1">
    <location>
        <begin position="21"/>
        <end position="46"/>
    </location>
</feature>
<evidence type="ECO:0000256" key="1">
    <source>
        <dbReference type="SAM" id="Phobius"/>
    </source>
</evidence>
<organism evidence="2 3">
    <name type="scientific">Thalassolituus oleivorans MIL-1</name>
    <dbReference type="NCBI Taxonomy" id="1298593"/>
    <lineage>
        <taxon>Bacteria</taxon>
        <taxon>Pseudomonadati</taxon>
        <taxon>Pseudomonadota</taxon>
        <taxon>Gammaproteobacteria</taxon>
        <taxon>Oceanospirillales</taxon>
        <taxon>Oceanospirillaceae</taxon>
        <taxon>Thalassolituus</taxon>
    </lineage>
</organism>
<gene>
    <name evidence="2" type="ORF">TOL_1340</name>
</gene>
<feature type="transmembrane region" description="Helical" evidence="1">
    <location>
        <begin position="66"/>
        <end position="90"/>
    </location>
</feature>
<dbReference type="AlphaFoldDB" id="M5DP92"/>
<dbReference type="GeneID" id="79176238"/>
<keyword evidence="1" id="KW-0812">Transmembrane</keyword>
<feature type="transmembrane region" description="Helical" evidence="1">
    <location>
        <begin position="102"/>
        <end position="124"/>
    </location>
</feature>
<keyword evidence="1" id="KW-1133">Transmembrane helix</keyword>
<dbReference type="HOGENOM" id="CLU_1916076_0_0_6"/>
<dbReference type="EMBL" id="HF680312">
    <property type="protein sequence ID" value="CCU71765.1"/>
    <property type="molecule type" value="Genomic_DNA"/>
</dbReference>
<name>M5DP92_9GAMM</name>
<dbReference type="RefSeq" id="WP_015486498.1">
    <property type="nucleotide sequence ID" value="NC_020888.1"/>
</dbReference>
<keyword evidence="1" id="KW-0472">Membrane</keyword>
<reference evidence="2 3" key="1">
    <citation type="journal article" date="2013" name="Genome Announc.">
        <title>Genome Sequence of Thalassolituus oleivorans MIL-1 (DSM 14913T).</title>
        <authorList>
            <person name="Golyshin P.N."/>
            <person name="Werner J."/>
            <person name="Chernikova T.N."/>
            <person name="Tran H."/>
            <person name="Ferrer M."/>
            <person name="Yakimov M.M."/>
            <person name="Teeling H."/>
            <person name="Golyshina O.V."/>
        </authorList>
    </citation>
    <scope>NUCLEOTIDE SEQUENCE [LARGE SCALE GENOMIC DNA]</scope>
    <source>
        <strain evidence="2 3">MIL-1</strain>
    </source>
</reference>
<evidence type="ECO:0000313" key="2">
    <source>
        <dbReference type="EMBL" id="CCU71765.1"/>
    </source>
</evidence>
<sequence>MNGYTESKKETFLSKSNFIDLFFAILLLIVFWTFYFGIPLIPASFHEMAAAFGQSGPKATELFYEYYIYIPVLYFLVQASYIGYFIKVMISGRDKKLFKRITIINILACVLIFIVTMVCVYLPLASESTLAF</sequence>
<keyword evidence="3" id="KW-1185">Reference proteome</keyword>
<dbReference type="KEGG" id="tol:TOL_1340"/>
<accession>M5DP92</accession>
<protein>
    <recommendedName>
        <fullName evidence="4">DUF4149 domain-containing protein</fullName>
    </recommendedName>
</protein>
<evidence type="ECO:0000313" key="3">
    <source>
        <dbReference type="Proteomes" id="UP000011866"/>
    </source>
</evidence>
<dbReference type="Proteomes" id="UP000011866">
    <property type="component" value="Chromosome"/>
</dbReference>
<evidence type="ECO:0008006" key="4">
    <source>
        <dbReference type="Google" id="ProtNLM"/>
    </source>
</evidence>